<dbReference type="Gene3D" id="1.10.1410.10">
    <property type="match status" value="1"/>
</dbReference>
<evidence type="ECO:0000256" key="1">
    <source>
        <dbReference type="SAM" id="MobiDB-lite"/>
    </source>
</evidence>
<sequence length="1372" mass="152770">MGDHGGREWLDNLLPNGLLPRETTNVTQVLDADRWIKAEEQTSELIARIQPNQSSEERRNAVADYVQQLIANCLSCRVFTFGSVPLKTYLPDGDIDLTAFSDNENLKDTWATAVCGVLENEEKSENAEFRVKEVKYIQAEVKLIKCLVENIVVDISFNQVGGLCTLCFLEEMDKVINQNHLFKRSIILIKAWCYYESRILGAHHGLISTYALETLVLYIFHIFNNSFAGPLEVLFRFLEFFSNFDWDNYCVSLWGPVPIRSLPDMTAEPPRKDNGNLLFSKGYLDNRTAVYSVTPGGQENQSHPFVSKHFNVVDPLRTNNNLGRSVSKGNFFRIRSAFAYGAKRLVRLLECPKDEIITEVNQFFMSTWKRHGIGDRPDVPSLDLWHLQPPKADPVKQSNNSKSTTGVKKNFQNGVLQVGEEHLAETGYNFHSSIPEIFSNNQNLFRSNKPSAVSHVERPTNYSKQVNTRFTNQLERSYYSSGSVQSDKGQKILKPNCFINDREEQVKFHFGRTRSSPELTETSFNLSQKRHGRSLETVKVQSPAKFDSDIRRKNLGSDITDSHSSKSSLDVNISMRQASSQKNLEVASGAISLSNSHQGDFGFANMVEELASVSETLQMQQEEQDLVNMMGSCNWQVQFPMHLAPFHLPLTYSTSMGYFKRNMAGVVPSNLSLLGPPYGPNIQFGPGLVSFPLSNYFHAATFGSNADDATYVNNGSSMMEVSSEDNDRGKLREDDVVLSREFDPGESGPPIIHVDDKQQKLDGGLTSSLAASGIGSGSSPRGQLGRENKSLTKEDYNGSFQGKTSRGGDFKSSNPRFFPLSQASSSRTRPASENLRDRSAANISKSPRDKWGRKPASPSISTSSFGKENSRLQFEGSSDQVSSKVEDDMSGWIPLSTMGNSMSERITESSSSASSHVMSHHPPGWESAQNQLDPLTPTAPVLVGTSQQRGVDYSKLPPIAFVATGPPVPYLMYPFGNFTSNTGKPDEYARQFDRDEESDQFEVSSAGQNVDLVDSFVQSEAFATQTVSRDYALETSEEPTSDILNSDLNDHWQNLIYGRYCQNSNHGPFTYSSPAIGPPIYLPSHHLWDGPGRPLPASLNYIPIMGHGPRLVPMMPLQTGADQASGVFQRHVDGAPRYRGGTGTYLPNPKVSFRDRQSSLRSHRGNRNYDHNDPVDREGRWVHSKSRAFDRNHGRNQAERPSLPPDHLAASRNQDVKKWVSYGHEPLASYQSHGGSFASINSSHNLENAFGMYPQNGVTPPDSTNAPAVLVYPYDQGVGYGLPAEPLEFGSLRPVHLSSGHGAHRVSDRIAEGERLDQRHRSTYAGGGVIFRGRNVKYSSEANNDGHHRYDLRVSRFLFGYTYVDLMLIISG</sequence>
<evidence type="ECO:0000313" key="5">
    <source>
        <dbReference type="Proteomes" id="UP001222027"/>
    </source>
</evidence>
<feature type="domain" description="PAP/OAS1 substrate-binding-related" evidence="3">
    <location>
        <begin position="176"/>
        <end position="368"/>
    </location>
</feature>
<reference evidence="4 5" key="1">
    <citation type="submission" date="2022-12" db="EMBL/GenBank/DDBJ databases">
        <title>Chromosome-scale assembly of the Ensete ventricosum genome.</title>
        <authorList>
            <person name="Dussert Y."/>
            <person name="Stocks J."/>
            <person name="Wendawek A."/>
            <person name="Woldeyes F."/>
            <person name="Nichols R.A."/>
            <person name="Borrell J.S."/>
        </authorList>
    </citation>
    <scope>NUCLEOTIDE SEQUENCE [LARGE SCALE GENOMIC DNA]</scope>
    <source>
        <strain evidence="5">cv. Maze</strain>
        <tissue evidence="4">Seeds</tissue>
    </source>
</reference>
<evidence type="ECO:0008006" key="6">
    <source>
        <dbReference type="Google" id="ProtNLM"/>
    </source>
</evidence>
<dbReference type="SUPFAM" id="SSF81631">
    <property type="entry name" value="PAP/OAS1 substrate-binding domain"/>
    <property type="match status" value="1"/>
</dbReference>
<evidence type="ECO:0000313" key="4">
    <source>
        <dbReference type="EMBL" id="KAJ8476862.1"/>
    </source>
</evidence>
<feature type="compositionally biased region" description="Polar residues" evidence="1">
    <location>
        <begin position="811"/>
        <end position="831"/>
    </location>
</feature>
<dbReference type="PANTHER" id="PTHR45979:SF30">
    <property type="entry name" value="NUCLEOTIDYLTRANSFERASE"/>
    <property type="match status" value="1"/>
</dbReference>
<dbReference type="SUPFAM" id="SSF81301">
    <property type="entry name" value="Nucleotidyltransferase"/>
    <property type="match status" value="1"/>
</dbReference>
<keyword evidence="5" id="KW-1185">Reference proteome</keyword>
<dbReference type="Proteomes" id="UP001222027">
    <property type="component" value="Unassembled WGS sequence"/>
</dbReference>
<dbReference type="CDD" id="cd05402">
    <property type="entry name" value="NT_PAP_TUTase"/>
    <property type="match status" value="1"/>
</dbReference>
<feature type="domain" description="Poly(A) RNA polymerase mitochondrial-like central palm" evidence="2">
    <location>
        <begin position="40"/>
        <end position="163"/>
    </location>
</feature>
<name>A0AAV8QF78_ENSVE</name>
<evidence type="ECO:0000259" key="3">
    <source>
        <dbReference type="Pfam" id="PF26180"/>
    </source>
</evidence>
<dbReference type="Pfam" id="PF26180">
    <property type="entry name" value="PAP-OAS1"/>
    <property type="match status" value="1"/>
</dbReference>
<feature type="compositionally biased region" description="Polar residues" evidence="1">
    <location>
        <begin position="858"/>
        <end position="883"/>
    </location>
</feature>
<proteinExistence type="predicted"/>
<dbReference type="InterPro" id="IPR058921">
    <property type="entry name" value="PAP/OAS1-rel"/>
</dbReference>
<organism evidence="4 5">
    <name type="scientific">Ensete ventricosum</name>
    <name type="common">Abyssinian banana</name>
    <name type="synonym">Musa ensete</name>
    <dbReference type="NCBI Taxonomy" id="4639"/>
    <lineage>
        <taxon>Eukaryota</taxon>
        <taxon>Viridiplantae</taxon>
        <taxon>Streptophyta</taxon>
        <taxon>Embryophyta</taxon>
        <taxon>Tracheophyta</taxon>
        <taxon>Spermatophyta</taxon>
        <taxon>Magnoliopsida</taxon>
        <taxon>Liliopsida</taxon>
        <taxon>Zingiberales</taxon>
        <taxon>Musaceae</taxon>
        <taxon>Ensete</taxon>
    </lineage>
</organism>
<protein>
    <recommendedName>
        <fullName evidence="6">Polymerase nucleotidyl transferase domain-containing protein</fullName>
    </recommendedName>
</protein>
<dbReference type="InterPro" id="IPR043519">
    <property type="entry name" value="NT_sf"/>
</dbReference>
<accession>A0AAV8QF78</accession>
<feature type="compositionally biased region" description="Low complexity" evidence="1">
    <location>
        <begin position="766"/>
        <end position="779"/>
    </location>
</feature>
<dbReference type="Pfam" id="PF22600">
    <property type="entry name" value="MTPAP-like_central"/>
    <property type="match status" value="1"/>
</dbReference>
<feature type="region of interest" description="Disordered" evidence="1">
    <location>
        <begin position="766"/>
        <end position="886"/>
    </location>
</feature>
<gene>
    <name evidence="4" type="ORF">OPV22_020589</name>
</gene>
<dbReference type="PANTHER" id="PTHR45979">
    <property type="entry name" value="PAP/OAS1 SUBSTRATE-BINDING DOMAIN SUPERFAMILY"/>
    <property type="match status" value="1"/>
</dbReference>
<comment type="caution">
    <text evidence="4">The sequence shown here is derived from an EMBL/GenBank/DDBJ whole genome shotgun (WGS) entry which is preliminary data.</text>
</comment>
<dbReference type="InterPro" id="IPR054708">
    <property type="entry name" value="MTPAP-like_central"/>
</dbReference>
<feature type="region of interest" description="Disordered" evidence="1">
    <location>
        <begin position="1138"/>
        <end position="1209"/>
    </location>
</feature>
<feature type="compositionally biased region" description="Basic and acidic residues" evidence="1">
    <location>
        <begin position="784"/>
        <end position="796"/>
    </location>
</feature>
<dbReference type="EMBL" id="JAQQAF010000006">
    <property type="protein sequence ID" value="KAJ8476862.1"/>
    <property type="molecule type" value="Genomic_DNA"/>
</dbReference>
<evidence type="ECO:0000259" key="2">
    <source>
        <dbReference type="Pfam" id="PF22600"/>
    </source>
</evidence>
<dbReference type="Gene3D" id="3.30.460.10">
    <property type="entry name" value="Beta Polymerase, domain 2"/>
    <property type="match status" value="1"/>
</dbReference>
<feature type="compositionally biased region" description="Basic and acidic residues" evidence="1">
    <location>
        <begin position="1167"/>
        <end position="1198"/>
    </location>
</feature>
<dbReference type="InterPro" id="IPR058920">
    <property type="entry name" value="PAP-OAS1-bd-rel"/>
</dbReference>